<keyword evidence="6 7" id="KW-0472">Membrane</keyword>
<dbReference type="Gene3D" id="1.10.3720.10">
    <property type="entry name" value="MetI-like"/>
    <property type="match status" value="1"/>
</dbReference>
<gene>
    <name evidence="9" type="ORF">FHX76_002706</name>
</gene>
<keyword evidence="3" id="KW-1003">Cell membrane</keyword>
<proteinExistence type="inferred from homology"/>
<dbReference type="AlphaFoldDB" id="A0A7X5R355"/>
<dbReference type="InterPro" id="IPR000515">
    <property type="entry name" value="MetI-like"/>
</dbReference>
<feature type="transmembrane region" description="Helical" evidence="7">
    <location>
        <begin position="161"/>
        <end position="178"/>
    </location>
</feature>
<comment type="caution">
    <text evidence="9">The sequence shown here is derived from an EMBL/GenBank/DDBJ whole genome shotgun (WGS) entry which is preliminary data.</text>
</comment>
<protein>
    <submittedName>
        <fullName evidence="9">Multiple sugar transport system permease protein</fullName>
    </submittedName>
</protein>
<dbReference type="InterPro" id="IPR035906">
    <property type="entry name" value="MetI-like_sf"/>
</dbReference>
<dbReference type="RefSeq" id="WP_167151374.1">
    <property type="nucleotide sequence ID" value="NZ_JAAMOX010000002.1"/>
</dbReference>
<feature type="transmembrane region" description="Helical" evidence="7">
    <location>
        <begin position="259"/>
        <end position="282"/>
    </location>
</feature>
<keyword evidence="2 7" id="KW-0813">Transport</keyword>
<evidence type="ECO:0000313" key="10">
    <source>
        <dbReference type="Proteomes" id="UP000541033"/>
    </source>
</evidence>
<comment type="subcellular location">
    <subcellularLocation>
        <location evidence="1 7">Cell membrane</location>
        <topology evidence="1 7">Multi-pass membrane protein</topology>
    </subcellularLocation>
</comment>
<dbReference type="Pfam" id="PF00528">
    <property type="entry name" value="BPD_transp_1"/>
    <property type="match status" value="1"/>
</dbReference>
<reference evidence="9 10" key="1">
    <citation type="submission" date="2020-02" db="EMBL/GenBank/DDBJ databases">
        <title>Sequencing the genomes of 1000 actinobacteria strains.</title>
        <authorList>
            <person name="Klenk H.-P."/>
        </authorList>
    </citation>
    <scope>NUCLEOTIDE SEQUENCE [LARGE SCALE GENOMIC DNA]</scope>
    <source>
        <strain evidence="9 10">DSM 27960</strain>
    </source>
</reference>
<dbReference type="GO" id="GO:0005886">
    <property type="term" value="C:plasma membrane"/>
    <property type="evidence" value="ECO:0007669"/>
    <property type="project" value="UniProtKB-SubCell"/>
</dbReference>
<dbReference type="PANTHER" id="PTHR43005:SF1">
    <property type="entry name" value="SPERMIDINE_PUTRESCINE TRANSPORT SYSTEM PERMEASE PROTEIN"/>
    <property type="match status" value="1"/>
</dbReference>
<evidence type="ECO:0000256" key="2">
    <source>
        <dbReference type="ARBA" id="ARBA00022448"/>
    </source>
</evidence>
<feature type="transmembrane region" description="Helical" evidence="7">
    <location>
        <begin position="7"/>
        <end position="31"/>
    </location>
</feature>
<feature type="domain" description="ABC transmembrane type-1" evidence="8">
    <location>
        <begin position="67"/>
        <end position="278"/>
    </location>
</feature>
<evidence type="ECO:0000313" key="9">
    <source>
        <dbReference type="EMBL" id="NIH54810.1"/>
    </source>
</evidence>
<feature type="transmembrane region" description="Helical" evidence="7">
    <location>
        <begin position="104"/>
        <end position="124"/>
    </location>
</feature>
<evidence type="ECO:0000256" key="1">
    <source>
        <dbReference type="ARBA" id="ARBA00004651"/>
    </source>
</evidence>
<evidence type="ECO:0000256" key="5">
    <source>
        <dbReference type="ARBA" id="ARBA00022989"/>
    </source>
</evidence>
<dbReference type="SUPFAM" id="SSF161098">
    <property type="entry name" value="MetI-like"/>
    <property type="match status" value="1"/>
</dbReference>
<evidence type="ECO:0000256" key="3">
    <source>
        <dbReference type="ARBA" id="ARBA00022475"/>
    </source>
</evidence>
<keyword evidence="5 7" id="KW-1133">Transmembrane helix</keyword>
<dbReference type="PANTHER" id="PTHR43005">
    <property type="entry name" value="BLR7065 PROTEIN"/>
    <property type="match status" value="1"/>
</dbReference>
<comment type="similarity">
    <text evidence="7">Belongs to the binding-protein-dependent transport system permease family.</text>
</comment>
<evidence type="ECO:0000256" key="7">
    <source>
        <dbReference type="RuleBase" id="RU363032"/>
    </source>
</evidence>
<feature type="transmembrane region" description="Helical" evidence="7">
    <location>
        <begin position="71"/>
        <end position="92"/>
    </location>
</feature>
<name>A0A7X5R355_9MICO</name>
<dbReference type="Proteomes" id="UP000541033">
    <property type="component" value="Unassembled WGS sequence"/>
</dbReference>
<organism evidence="9 10">
    <name type="scientific">Lysinibacter cavernae</name>
    <dbReference type="NCBI Taxonomy" id="1640652"/>
    <lineage>
        <taxon>Bacteria</taxon>
        <taxon>Bacillati</taxon>
        <taxon>Actinomycetota</taxon>
        <taxon>Actinomycetes</taxon>
        <taxon>Micrococcales</taxon>
        <taxon>Microbacteriaceae</taxon>
        <taxon>Lysinibacter</taxon>
    </lineage>
</organism>
<keyword evidence="4 7" id="KW-0812">Transmembrane</keyword>
<evidence type="ECO:0000256" key="4">
    <source>
        <dbReference type="ARBA" id="ARBA00022692"/>
    </source>
</evidence>
<keyword evidence="9" id="KW-0762">Sugar transport</keyword>
<feature type="transmembrane region" description="Helical" evidence="7">
    <location>
        <begin position="198"/>
        <end position="216"/>
    </location>
</feature>
<accession>A0A7X5R355</accession>
<dbReference type="PROSITE" id="PS50928">
    <property type="entry name" value="ABC_TM1"/>
    <property type="match status" value="1"/>
</dbReference>
<dbReference type="GO" id="GO:0055085">
    <property type="term" value="P:transmembrane transport"/>
    <property type="evidence" value="ECO:0007669"/>
    <property type="project" value="InterPro"/>
</dbReference>
<sequence length="290" mass="31983">MITSKKYTFFSLAPSALIFLVVLVFPTLYIINLMFKKESLTKPAGNGYIGFDNFTRLAGDERFWAALGQSAIFSGVSLAVSIPVGIAIAMLINRRLVGHGLFRIILIVPMVLAPLVVGAIFRFMFDSNGFISWVLGLVGIDAPSFLSLPGVSLVTVAFVDAWQWTPFVAIVVAAAMETVPQNVMEAARLDGINAWQELWHFVLPQIRPLLVLVGLIRFMDSFREFDKLFIMTNGGPGTSSETLPIYLWRFAFQYLDMGYAAAVGFVVLVIISIVCTFIVKFFKASKGVSE</sequence>
<evidence type="ECO:0000259" key="8">
    <source>
        <dbReference type="PROSITE" id="PS50928"/>
    </source>
</evidence>
<dbReference type="CDD" id="cd06261">
    <property type="entry name" value="TM_PBP2"/>
    <property type="match status" value="1"/>
</dbReference>
<keyword evidence="10" id="KW-1185">Reference proteome</keyword>
<evidence type="ECO:0000256" key="6">
    <source>
        <dbReference type="ARBA" id="ARBA00023136"/>
    </source>
</evidence>
<dbReference type="EMBL" id="JAAMOX010000002">
    <property type="protein sequence ID" value="NIH54810.1"/>
    <property type="molecule type" value="Genomic_DNA"/>
</dbReference>